<evidence type="ECO:0000256" key="1">
    <source>
        <dbReference type="SAM" id="MobiDB-lite"/>
    </source>
</evidence>
<evidence type="ECO:0000313" key="2">
    <source>
        <dbReference type="EMBL" id="CAK9312418.1"/>
    </source>
</evidence>
<feature type="region of interest" description="Disordered" evidence="1">
    <location>
        <begin position="44"/>
        <end position="66"/>
    </location>
</feature>
<gene>
    <name evidence="2" type="ORF">CITCOLO1_LOCUS4105</name>
</gene>
<keyword evidence="3" id="KW-1185">Reference proteome</keyword>
<dbReference type="EMBL" id="OZ021745">
    <property type="protein sequence ID" value="CAK9312418.1"/>
    <property type="molecule type" value="Genomic_DNA"/>
</dbReference>
<evidence type="ECO:0000313" key="3">
    <source>
        <dbReference type="Proteomes" id="UP001642487"/>
    </source>
</evidence>
<dbReference type="Proteomes" id="UP001642487">
    <property type="component" value="Chromosome 11"/>
</dbReference>
<name>A0ABP0XW83_9ROSI</name>
<protein>
    <submittedName>
        <fullName evidence="2">Uncharacterized protein</fullName>
    </submittedName>
</protein>
<reference evidence="2 3" key="1">
    <citation type="submission" date="2024-03" db="EMBL/GenBank/DDBJ databases">
        <authorList>
            <person name="Gkanogiannis A."/>
            <person name="Becerra Lopez-Lavalle L."/>
        </authorList>
    </citation>
    <scope>NUCLEOTIDE SEQUENCE [LARGE SCALE GENOMIC DNA]</scope>
</reference>
<proteinExistence type="predicted"/>
<sequence>MEMIIPSVSYGEYTPKTNSTASTKCIQKLLQKRHDSLFRRNTDRRQLLRLGQPGQTPDRANRRRVSQAFRRKIMRNWRFIKATSARSSYPAPSPASADFGWGSPVWAAEPALPFKNLVVF</sequence>
<accession>A0ABP0XW83</accession>
<organism evidence="2 3">
    <name type="scientific">Citrullus colocynthis</name>
    <name type="common">colocynth</name>
    <dbReference type="NCBI Taxonomy" id="252529"/>
    <lineage>
        <taxon>Eukaryota</taxon>
        <taxon>Viridiplantae</taxon>
        <taxon>Streptophyta</taxon>
        <taxon>Embryophyta</taxon>
        <taxon>Tracheophyta</taxon>
        <taxon>Spermatophyta</taxon>
        <taxon>Magnoliopsida</taxon>
        <taxon>eudicotyledons</taxon>
        <taxon>Gunneridae</taxon>
        <taxon>Pentapetalae</taxon>
        <taxon>rosids</taxon>
        <taxon>fabids</taxon>
        <taxon>Cucurbitales</taxon>
        <taxon>Cucurbitaceae</taxon>
        <taxon>Benincaseae</taxon>
        <taxon>Citrullus</taxon>
    </lineage>
</organism>